<feature type="compositionally biased region" description="Basic residues" evidence="1">
    <location>
        <begin position="1240"/>
        <end position="1251"/>
    </location>
</feature>
<feature type="region of interest" description="Disordered" evidence="1">
    <location>
        <begin position="1184"/>
        <end position="1205"/>
    </location>
</feature>
<evidence type="ECO:0000313" key="3">
    <source>
        <dbReference type="Proteomes" id="UP001218218"/>
    </source>
</evidence>
<evidence type="ECO:0000256" key="1">
    <source>
        <dbReference type="SAM" id="MobiDB-lite"/>
    </source>
</evidence>
<feature type="region of interest" description="Disordered" evidence="1">
    <location>
        <begin position="1235"/>
        <end position="1337"/>
    </location>
</feature>
<dbReference type="EMBL" id="JARIHO010000019">
    <property type="protein sequence ID" value="KAJ7347268.1"/>
    <property type="molecule type" value="Genomic_DNA"/>
</dbReference>
<name>A0AAD7A0S8_9AGAR</name>
<dbReference type="PANTHER" id="PTHR31912:SF34">
    <property type="entry name" value="NOTOCHORD-RELATED PROTEIN"/>
    <property type="match status" value="1"/>
</dbReference>
<sequence>MPTGFTESADKKKILCMICERNGCGEWIVRDGDKKHLGSKNHGRNVEASNIRVASQAAIQNQNTLIDATLQRLDIPLAGKKPHHAEHVPSAEEQEMWDQYQTDGATFTAGHDPAVEDEAQEADLVRQAEQFGRWNATSIARNLGFMGPETEIPILGENDEEDALLCEMLDNAQLRDPPTIEDMVDIEMEGQSRVKSTAEWYPYPTKMMFLLDTLDNLPRQRISNSLMKVFLWILREGGARDVPSLDALRKIQLNLHNQGGVPTVSWTSTQGNVFHLNDIRKIVAKDYANPLTRSLLHFYPEIPDGPVCEAWHAHKWRREVDRDVLTPMIVDGHRHFYVNELARLRNGSFVIPLCWVIFKGEMHADAIRVTVDGNRTARVEDTTEIMVRARDLLDNYLDLKFKKSLPTAWDEPSSKAGYPSNMPNPLRQLAKGRPLYTSFVDLFFDDVSGNRSKSWNKHYNCYCTHRNLPRRILQQEFHTHFVTTSPHASSSEQFEGIKAHIESTHTDPIAVYDQSTEQEAAVRVFVNTGPSDNPMGSEMTAHIGAKGNYFCRKCKVGGCGEHKRTDAGFHSMFEEGAPRSAAETLEELHKQVELACLGVKAPVEARQTDTGVKDAYTNYWINDLLRRSRELKKSDPTLDSAVVVQQLMDWVTANESMIYNPFLSLKGFDVSKDTPIEILHTILLGIVKYAWHSTHTSWNAAKKTSYTLRLQAANTVGLSIPSIRANYIMQFANSLIGRQFKQVAQTCVFQMHDLIDGLQFAAWKAMGELLPLLWYPEIDNMDEYLVNNSLASTRLCSTADGIEQVDVETAYSNVLDIFAMLDPTKILAKNKLHILTHTKADIRRHGPLLGVQTESYECYNAVFRFCSILSNHLAPSRDIAHQLAHQEGLKHRLTGGWWFSPRTGSWECSGWAVRDFLSKRPILQALLGWTSPKQLEQGSVELTPLKRIKGQPTPSRPDFTLEQTDAKVAMNIGSYTMDTTWQRCKTVVSKSRDECPLLSWVYVICPVTNTPTLGRIHDIFTSTNGSVVILDVFRILSERHSIWNLPKLARRQGEQTLLIVPSTNDQNVQFIFNVQHDCYSAKCVASGSRAKKQERVDSNVNEAFIEHQPLEEHVINTTAFHNAHLLRRCLPRSAWAPVLMFTSEDRLAKHNELAEQLRGKHSSQKAAKAAAAAAAKAAVSTEGEPAVTSDGSQADAAAAAAGNSEVPGATVDTAAASSESSIAGGPVAAEAAAFSSVVPTKRKRGQPKKGATKPAAPRTKKSTGAPRGRPRKRPRNDEEIQKEEEPTGMAANSGSSDEGSGSEAPVDVDSSDETATSEEEEYIARPTRRPRGQAAVV</sequence>
<dbReference type="PANTHER" id="PTHR31912">
    <property type="entry name" value="IP13529P"/>
    <property type="match status" value="1"/>
</dbReference>
<dbReference type="Proteomes" id="UP001218218">
    <property type="component" value="Unassembled WGS sequence"/>
</dbReference>
<keyword evidence="3" id="KW-1185">Reference proteome</keyword>
<protein>
    <submittedName>
        <fullName evidence="2">Uncharacterized protein</fullName>
    </submittedName>
</protein>
<evidence type="ECO:0000313" key="2">
    <source>
        <dbReference type="EMBL" id="KAJ7347268.1"/>
    </source>
</evidence>
<feature type="compositionally biased region" description="Acidic residues" evidence="1">
    <location>
        <begin position="1309"/>
        <end position="1321"/>
    </location>
</feature>
<organism evidence="2 3">
    <name type="scientific">Mycena albidolilacea</name>
    <dbReference type="NCBI Taxonomy" id="1033008"/>
    <lineage>
        <taxon>Eukaryota</taxon>
        <taxon>Fungi</taxon>
        <taxon>Dikarya</taxon>
        <taxon>Basidiomycota</taxon>
        <taxon>Agaricomycotina</taxon>
        <taxon>Agaricomycetes</taxon>
        <taxon>Agaricomycetidae</taxon>
        <taxon>Agaricales</taxon>
        <taxon>Marasmiineae</taxon>
        <taxon>Mycenaceae</taxon>
        <taxon>Mycena</taxon>
    </lineage>
</organism>
<accession>A0AAD7A0S8</accession>
<gene>
    <name evidence="2" type="ORF">DFH08DRAFT_809028</name>
</gene>
<feature type="compositionally biased region" description="Basic and acidic residues" evidence="1">
    <location>
        <begin position="1275"/>
        <end position="1285"/>
    </location>
</feature>
<reference evidence="2" key="1">
    <citation type="submission" date="2023-03" db="EMBL/GenBank/DDBJ databases">
        <title>Massive genome expansion in bonnet fungi (Mycena s.s.) driven by repeated elements and novel gene families across ecological guilds.</title>
        <authorList>
            <consortium name="Lawrence Berkeley National Laboratory"/>
            <person name="Harder C.B."/>
            <person name="Miyauchi S."/>
            <person name="Viragh M."/>
            <person name="Kuo A."/>
            <person name="Thoen E."/>
            <person name="Andreopoulos B."/>
            <person name="Lu D."/>
            <person name="Skrede I."/>
            <person name="Drula E."/>
            <person name="Henrissat B."/>
            <person name="Morin E."/>
            <person name="Kohler A."/>
            <person name="Barry K."/>
            <person name="LaButti K."/>
            <person name="Morin E."/>
            <person name="Salamov A."/>
            <person name="Lipzen A."/>
            <person name="Mereny Z."/>
            <person name="Hegedus B."/>
            <person name="Baldrian P."/>
            <person name="Stursova M."/>
            <person name="Weitz H."/>
            <person name="Taylor A."/>
            <person name="Grigoriev I.V."/>
            <person name="Nagy L.G."/>
            <person name="Martin F."/>
            <person name="Kauserud H."/>
        </authorList>
    </citation>
    <scope>NUCLEOTIDE SEQUENCE</scope>
    <source>
        <strain evidence="2">CBHHK002</strain>
    </source>
</reference>
<proteinExistence type="predicted"/>
<feature type="compositionally biased region" description="Low complexity" evidence="1">
    <location>
        <begin position="1293"/>
        <end position="1303"/>
    </location>
</feature>
<comment type="caution">
    <text evidence="2">The sequence shown here is derived from an EMBL/GenBank/DDBJ whole genome shotgun (WGS) entry which is preliminary data.</text>
</comment>